<feature type="compositionally biased region" description="Pro residues" evidence="1">
    <location>
        <begin position="357"/>
        <end position="373"/>
    </location>
</feature>
<organism evidence="2 3">
    <name type="scientific">Mycena rosella</name>
    <name type="common">Pink bonnet</name>
    <name type="synonym">Agaricus rosellus</name>
    <dbReference type="NCBI Taxonomy" id="1033263"/>
    <lineage>
        <taxon>Eukaryota</taxon>
        <taxon>Fungi</taxon>
        <taxon>Dikarya</taxon>
        <taxon>Basidiomycota</taxon>
        <taxon>Agaricomycotina</taxon>
        <taxon>Agaricomycetes</taxon>
        <taxon>Agaricomycetidae</taxon>
        <taxon>Agaricales</taxon>
        <taxon>Marasmiineae</taxon>
        <taxon>Mycenaceae</taxon>
        <taxon>Mycena</taxon>
    </lineage>
</organism>
<feature type="region of interest" description="Disordered" evidence="1">
    <location>
        <begin position="735"/>
        <end position="768"/>
    </location>
</feature>
<gene>
    <name evidence="2" type="ORF">B0H17DRAFT_1140706</name>
</gene>
<evidence type="ECO:0000256" key="1">
    <source>
        <dbReference type="SAM" id="MobiDB-lite"/>
    </source>
</evidence>
<keyword evidence="3" id="KW-1185">Reference proteome</keyword>
<protein>
    <submittedName>
        <fullName evidence="2">Uncharacterized protein</fullName>
    </submittedName>
</protein>
<proteinExistence type="predicted"/>
<feature type="region of interest" description="Disordered" evidence="1">
    <location>
        <begin position="623"/>
        <end position="719"/>
    </location>
</feature>
<feature type="compositionally biased region" description="Basic and acidic residues" evidence="1">
    <location>
        <begin position="647"/>
        <end position="668"/>
    </location>
</feature>
<evidence type="ECO:0000313" key="2">
    <source>
        <dbReference type="EMBL" id="KAJ7674147.1"/>
    </source>
</evidence>
<feature type="compositionally biased region" description="Low complexity" evidence="1">
    <location>
        <begin position="696"/>
        <end position="711"/>
    </location>
</feature>
<sequence length="948" mass="102171">MSALLSAFPANPSPSDRPGLSYNYISGNKIKIGQAVDPTARQGQWQNQCRGEQQDWGEYYKVPFAAKFGARDSSRWQSSIWGNWDGQLSRSHCRIDSVLYIQTNNSEFSNPRLDDRASAGDALGVLCFRDIEWVYACTTSTHFHAHKEEWTSASGCGAGMSGRRMAEVSLMDHQSSWALSVFGLGLGASAAREGSDGRGFSDGPPIKSGAIWLGTYFALAPDHHHPKVFSIMTPEWRQSAPKKYRHAKAQRRGMASASGCGWPHQTAESTVEPDCSQIALQHPDAQTSDTSHLAMAEQVLRKREQQPVHPPLPSRRKPKPAAMQPDAPIAPVQVTPKLKAPRMPTPMEPGAPVAPVEAPPKPKPPRAPTPVEPGTPVKAPRTPAPMQPDTLIVPVESDARAGLTTPISSVPVEKASLSNPCQEEAATIAGWQAYNGEVLPLPRCSLGAMLGLADDPQPQALFGPCVTADVVRTCATSRSPTSCFPASRSLLLEAVEVPTLADVYGASTSDPVTRTPKSPIHAAPQTPVLAAPPTATAAGACCPTGSAAPVTICGAWESGDESGQDDPNESIGLARALTIPPAHPRHDVGGTGWRHALPPQPYQPGVVLNKHGHFAIIPLGDKAATDNTGSTGRGSGSGDNSNSYSDVAKEEQRKTSYNKRFDRNLRTQEEDDAEDEAKFESALKPQAQKKGKGKARAQVAPTVSCKAAAQPPRKKKKKKVLAQLGQLKAGTTASTSFTSVRAPTSAPHDAKGEAGTEDSDGPVCPPSSYMRGVVPQELKDAVMAGRKDWEACMKQLATKFNRPLQAWYGREGEREKDKDTSLPEWNRFVRAEFERELENINIELRDDPEQQDKHFVPMVKWYEEALMSEVNHLKAQGKFGAPVQKVVHQLTNLASQAYNNLGLHVEMLGACVAVNSKNQPNPTKCQLAANINPNTKSVLNPKPFDTSV</sequence>
<reference evidence="2" key="1">
    <citation type="submission" date="2023-03" db="EMBL/GenBank/DDBJ databases">
        <title>Massive genome expansion in bonnet fungi (Mycena s.s.) driven by repeated elements and novel gene families across ecological guilds.</title>
        <authorList>
            <consortium name="Lawrence Berkeley National Laboratory"/>
            <person name="Harder C.B."/>
            <person name="Miyauchi S."/>
            <person name="Viragh M."/>
            <person name="Kuo A."/>
            <person name="Thoen E."/>
            <person name="Andreopoulos B."/>
            <person name="Lu D."/>
            <person name="Skrede I."/>
            <person name="Drula E."/>
            <person name="Henrissat B."/>
            <person name="Morin E."/>
            <person name="Kohler A."/>
            <person name="Barry K."/>
            <person name="LaButti K."/>
            <person name="Morin E."/>
            <person name="Salamov A."/>
            <person name="Lipzen A."/>
            <person name="Mereny Z."/>
            <person name="Hegedus B."/>
            <person name="Baldrian P."/>
            <person name="Stursova M."/>
            <person name="Weitz H."/>
            <person name="Taylor A."/>
            <person name="Grigoriev I.V."/>
            <person name="Nagy L.G."/>
            <person name="Martin F."/>
            <person name="Kauserud H."/>
        </authorList>
    </citation>
    <scope>NUCLEOTIDE SEQUENCE</scope>
    <source>
        <strain evidence="2">CBHHK067</strain>
    </source>
</reference>
<dbReference type="EMBL" id="JARKIE010000158">
    <property type="protein sequence ID" value="KAJ7674147.1"/>
    <property type="molecule type" value="Genomic_DNA"/>
</dbReference>
<dbReference type="Proteomes" id="UP001221757">
    <property type="component" value="Unassembled WGS sequence"/>
</dbReference>
<name>A0AAD7G9T1_MYCRO</name>
<feature type="region of interest" description="Disordered" evidence="1">
    <location>
        <begin position="301"/>
        <end position="387"/>
    </location>
</feature>
<dbReference type="AlphaFoldDB" id="A0AAD7G9T1"/>
<accession>A0AAD7G9T1</accession>
<comment type="caution">
    <text evidence="2">The sequence shown here is derived from an EMBL/GenBank/DDBJ whole genome shotgun (WGS) entry which is preliminary data.</text>
</comment>
<evidence type="ECO:0000313" key="3">
    <source>
        <dbReference type="Proteomes" id="UP001221757"/>
    </source>
</evidence>